<name>A0ABU1UQG8_9ACTN</name>
<accession>A0ABU1UQG8</accession>
<dbReference type="Gene3D" id="1.10.357.10">
    <property type="entry name" value="Tetracycline Repressor, domain 2"/>
    <property type="match status" value="1"/>
</dbReference>
<dbReference type="PANTHER" id="PTHR43479:SF11">
    <property type="entry name" value="ACREF_ENVCD OPERON REPRESSOR-RELATED"/>
    <property type="match status" value="1"/>
</dbReference>
<dbReference type="RefSeq" id="WP_309971035.1">
    <property type="nucleotide sequence ID" value="NZ_JAVDWH010000001.1"/>
</dbReference>
<evidence type="ECO:0000256" key="1">
    <source>
        <dbReference type="ARBA" id="ARBA00023125"/>
    </source>
</evidence>
<dbReference type="EMBL" id="JAVDWH010000001">
    <property type="protein sequence ID" value="MDR7087434.1"/>
    <property type="molecule type" value="Genomic_DNA"/>
</dbReference>
<dbReference type="PROSITE" id="PS50977">
    <property type="entry name" value="HTH_TETR_2"/>
    <property type="match status" value="1"/>
</dbReference>
<evidence type="ECO:0000313" key="4">
    <source>
        <dbReference type="EMBL" id="MDR7087434.1"/>
    </source>
</evidence>
<sequence length="209" mass="22466">MSTSASVRPYGGVNADQRASERRERLLDAGLDLLGSADDSVTLTVRGVCAQAGVVARYFYESFADSDALAVEVYERVITNLVDETLAALATSPEEEQERIRTGLSAIVAHLAADPRRGRLIFTTALSHPALAAKRLEMVRMFAGLLAAQAQSFYKTDPTARLDAVARFLVGGFGETLTAWQHGDLDVTQEELVDLCVALFASSAASVRD</sequence>
<reference evidence="4 5" key="1">
    <citation type="submission" date="2023-07" db="EMBL/GenBank/DDBJ databases">
        <title>Sorghum-associated microbial communities from plants grown in Nebraska, USA.</title>
        <authorList>
            <person name="Schachtman D."/>
        </authorList>
    </citation>
    <scope>NUCLEOTIDE SEQUENCE [LARGE SCALE GENOMIC DNA]</scope>
    <source>
        <strain evidence="4 5">BE248</strain>
    </source>
</reference>
<feature type="domain" description="HTH tetR-type" evidence="3">
    <location>
        <begin position="20"/>
        <end position="81"/>
    </location>
</feature>
<dbReference type="InterPro" id="IPR050624">
    <property type="entry name" value="HTH-type_Tx_Regulator"/>
</dbReference>
<dbReference type="Proteomes" id="UP001257739">
    <property type="component" value="Unassembled WGS sequence"/>
</dbReference>
<dbReference type="InterPro" id="IPR009057">
    <property type="entry name" value="Homeodomain-like_sf"/>
</dbReference>
<feature type="DNA-binding region" description="H-T-H motif" evidence="2">
    <location>
        <begin position="44"/>
        <end position="63"/>
    </location>
</feature>
<organism evidence="4 5">
    <name type="scientific">Aeromicrobium panaciterrae</name>
    <dbReference type="NCBI Taxonomy" id="363861"/>
    <lineage>
        <taxon>Bacteria</taxon>
        <taxon>Bacillati</taxon>
        <taxon>Actinomycetota</taxon>
        <taxon>Actinomycetes</taxon>
        <taxon>Propionibacteriales</taxon>
        <taxon>Nocardioidaceae</taxon>
        <taxon>Aeromicrobium</taxon>
    </lineage>
</organism>
<evidence type="ECO:0000259" key="3">
    <source>
        <dbReference type="PROSITE" id="PS50977"/>
    </source>
</evidence>
<keyword evidence="1 2" id="KW-0238">DNA-binding</keyword>
<keyword evidence="5" id="KW-1185">Reference proteome</keyword>
<dbReference type="PANTHER" id="PTHR43479">
    <property type="entry name" value="ACREF/ENVCD OPERON REPRESSOR-RELATED"/>
    <property type="match status" value="1"/>
</dbReference>
<proteinExistence type="predicted"/>
<evidence type="ECO:0000313" key="5">
    <source>
        <dbReference type="Proteomes" id="UP001257739"/>
    </source>
</evidence>
<comment type="caution">
    <text evidence="4">The sequence shown here is derived from an EMBL/GenBank/DDBJ whole genome shotgun (WGS) entry which is preliminary data.</text>
</comment>
<gene>
    <name evidence="4" type="ORF">J2X11_002273</name>
</gene>
<evidence type="ECO:0000256" key="2">
    <source>
        <dbReference type="PROSITE-ProRule" id="PRU00335"/>
    </source>
</evidence>
<protein>
    <submittedName>
        <fullName evidence="4">AcrR family transcriptional regulator</fullName>
    </submittedName>
</protein>
<dbReference type="SUPFAM" id="SSF46689">
    <property type="entry name" value="Homeodomain-like"/>
    <property type="match status" value="1"/>
</dbReference>
<dbReference type="InterPro" id="IPR001647">
    <property type="entry name" value="HTH_TetR"/>
</dbReference>